<dbReference type="Proteomes" id="UP000229098">
    <property type="component" value="Unassembled WGS sequence"/>
</dbReference>
<evidence type="ECO:0000313" key="2">
    <source>
        <dbReference type="EMBL" id="PJE64293.1"/>
    </source>
</evidence>
<sequence length="349" mass="39947">MIKSYKIFIGIVVLFIIGGVIYGVYLIDRGMDMTKNELPDVRINIPPGWYEHRLSDTHIILTRQEDFPDIGATEGYAYGEQININVLPAGTPSKEWVSQNFIDLDDVLVKEAAWSIVDNGDNIIDPGDITFLRVEHETPADPQLTYYVFEDEYVYVFSLYPLEPQNTERLDTLESVIRSYTSVGAEERIRIDGTIIALAGDWSAYRNETLGIAFEYPSVINGEDIFVSEFSASERDGVTTEGGVTFYPDSRFGFISISVQHAPFTTLEEWFAWREEQVGYSIYKDGEIMIDGHRALVTHTPQEAGAPLHPEENRWRTTVFFKNDKLYKIFTRAVPYEDVQKIWETFQVL</sequence>
<dbReference type="AlphaFoldDB" id="A0A2M8KWN9"/>
<name>A0A2M8KWN9_9BACT</name>
<protein>
    <submittedName>
        <fullName evidence="2">Uncharacterized protein</fullName>
    </submittedName>
</protein>
<feature type="transmembrane region" description="Helical" evidence="1">
    <location>
        <begin position="7"/>
        <end position="27"/>
    </location>
</feature>
<organism evidence="2 3">
    <name type="scientific">Candidatus Ryanbacteria bacterium CG10_big_fil_rev_8_21_14_0_10_43_42</name>
    <dbReference type="NCBI Taxonomy" id="1974864"/>
    <lineage>
        <taxon>Bacteria</taxon>
        <taxon>Candidatus Ryaniibacteriota</taxon>
    </lineage>
</organism>
<reference evidence="3" key="1">
    <citation type="submission" date="2017-09" db="EMBL/GenBank/DDBJ databases">
        <title>Depth-based differentiation of microbial function through sediment-hosted aquifers and enrichment of novel symbionts in the deep terrestrial subsurface.</title>
        <authorList>
            <person name="Probst A.J."/>
            <person name="Ladd B."/>
            <person name="Jarett J.K."/>
            <person name="Geller-Mcgrath D.E."/>
            <person name="Sieber C.M.K."/>
            <person name="Emerson J.B."/>
            <person name="Anantharaman K."/>
            <person name="Thomas B.C."/>
            <person name="Malmstrom R."/>
            <person name="Stieglmeier M."/>
            <person name="Klingl A."/>
            <person name="Woyke T."/>
            <person name="Ryan C.M."/>
            <person name="Banfield J.F."/>
        </authorList>
    </citation>
    <scope>NUCLEOTIDE SEQUENCE [LARGE SCALE GENOMIC DNA]</scope>
</reference>
<proteinExistence type="predicted"/>
<comment type="caution">
    <text evidence="2">The sequence shown here is derived from an EMBL/GenBank/DDBJ whole genome shotgun (WGS) entry which is preliminary data.</text>
</comment>
<gene>
    <name evidence="2" type="ORF">COU90_02480</name>
</gene>
<evidence type="ECO:0000256" key="1">
    <source>
        <dbReference type="SAM" id="Phobius"/>
    </source>
</evidence>
<keyword evidence="1" id="KW-0472">Membrane</keyword>
<keyword evidence="1" id="KW-1133">Transmembrane helix</keyword>
<keyword evidence="1" id="KW-0812">Transmembrane</keyword>
<dbReference type="EMBL" id="PFEF01000006">
    <property type="protein sequence ID" value="PJE64293.1"/>
    <property type="molecule type" value="Genomic_DNA"/>
</dbReference>
<accession>A0A2M8KWN9</accession>
<evidence type="ECO:0000313" key="3">
    <source>
        <dbReference type="Proteomes" id="UP000229098"/>
    </source>
</evidence>